<dbReference type="RefSeq" id="WP_143078848.1">
    <property type="nucleotide sequence ID" value="NZ_BBZG01000006.1"/>
</dbReference>
<feature type="chain" id="PRO_5011645829" description="Secreted protein" evidence="1">
    <location>
        <begin position="31"/>
        <end position="105"/>
    </location>
</feature>
<evidence type="ECO:0000313" key="2">
    <source>
        <dbReference type="EMBL" id="SEN01088.1"/>
    </source>
</evidence>
<reference evidence="2 3" key="1">
    <citation type="submission" date="2016-10" db="EMBL/GenBank/DDBJ databases">
        <authorList>
            <person name="de Groot N.N."/>
        </authorList>
    </citation>
    <scope>NUCLEOTIDE SEQUENCE [LARGE SCALE GENOMIC DNA]</scope>
    <source>
        <strain evidence="2 3">DSM 43357</strain>
    </source>
</reference>
<evidence type="ECO:0008006" key="4">
    <source>
        <dbReference type="Google" id="ProtNLM"/>
    </source>
</evidence>
<protein>
    <recommendedName>
        <fullName evidence="4">Secreted protein</fullName>
    </recommendedName>
</protein>
<dbReference type="EMBL" id="FOBF01000020">
    <property type="protein sequence ID" value="SEN01088.1"/>
    <property type="molecule type" value="Genomic_DNA"/>
</dbReference>
<sequence>MRIRMRAALLGGLASAAMAGGLLIAPAAHADWNGYCDIQHYNGGGRGYATGWCDGTGPQKYQVAVKCADGAWRYSSGAKAFGDRSGLTAYCPAGMKANAHSMRRA</sequence>
<keyword evidence="1" id="KW-0732">Signal</keyword>
<proteinExistence type="predicted"/>
<dbReference type="Proteomes" id="UP000198953">
    <property type="component" value="Unassembled WGS sequence"/>
</dbReference>
<dbReference type="OrthoDB" id="4336480at2"/>
<accession>A0A1H8D3B6</accession>
<evidence type="ECO:0000256" key="1">
    <source>
        <dbReference type="SAM" id="SignalP"/>
    </source>
</evidence>
<evidence type="ECO:0000313" key="3">
    <source>
        <dbReference type="Proteomes" id="UP000198953"/>
    </source>
</evidence>
<organism evidence="2 3">
    <name type="scientific">Nonomuraea pusilla</name>
    <dbReference type="NCBI Taxonomy" id="46177"/>
    <lineage>
        <taxon>Bacteria</taxon>
        <taxon>Bacillati</taxon>
        <taxon>Actinomycetota</taxon>
        <taxon>Actinomycetes</taxon>
        <taxon>Streptosporangiales</taxon>
        <taxon>Streptosporangiaceae</taxon>
        <taxon>Nonomuraea</taxon>
    </lineage>
</organism>
<name>A0A1H8D3B6_9ACTN</name>
<keyword evidence="3" id="KW-1185">Reference proteome</keyword>
<feature type="signal peptide" evidence="1">
    <location>
        <begin position="1"/>
        <end position="30"/>
    </location>
</feature>
<dbReference type="AlphaFoldDB" id="A0A1H8D3B6"/>
<gene>
    <name evidence="2" type="ORF">SAMN05660976_06629</name>
</gene>